<evidence type="ECO:0000259" key="2">
    <source>
        <dbReference type="PROSITE" id="PS50222"/>
    </source>
</evidence>
<sequence length="179" mass="21267">MDYLTKKWKYWYSYLDVNHDGMISFEDVEECRKKFAELHKLKADKAKSVNVDIEKWWNKYIFRAGAGKELSVDDFLNILTSDYKKDKAAFKKSIQECFEEVFNVIDIDKDRTIDMEEFLYAFRAFGHENEDILKTVFKSYKASNDKVPIRQLVDSWVQFVCDEDGSKKDVLREAFEKGM</sequence>
<dbReference type="InterPro" id="IPR002048">
    <property type="entry name" value="EF_hand_dom"/>
</dbReference>
<evidence type="ECO:0000313" key="3">
    <source>
        <dbReference type="Proteomes" id="UP000694844"/>
    </source>
</evidence>
<dbReference type="KEGG" id="cvn:111112587"/>
<proteinExistence type="predicted"/>
<dbReference type="InterPro" id="IPR018247">
    <property type="entry name" value="EF_Hand_1_Ca_BS"/>
</dbReference>
<dbReference type="AlphaFoldDB" id="A0A8B8BR76"/>
<gene>
    <name evidence="4" type="primary">LOC111112587</name>
</gene>
<protein>
    <submittedName>
        <fullName evidence="4">Sarcoplasmic calcium-binding protein-like</fullName>
    </submittedName>
</protein>
<name>A0A8B8BR76_CRAVI</name>
<dbReference type="PROSITE" id="PS00018">
    <property type="entry name" value="EF_HAND_1"/>
    <property type="match status" value="2"/>
</dbReference>
<feature type="domain" description="EF-hand" evidence="2">
    <location>
        <begin position="93"/>
        <end position="128"/>
    </location>
</feature>
<dbReference type="InterPro" id="IPR011992">
    <property type="entry name" value="EF-hand-dom_pair"/>
</dbReference>
<accession>A0A8B8BR76</accession>
<dbReference type="OrthoDB" id="427950at2759"/>
<keyword evidence="3" id="KW-1185">Reference proteome</keyword>
<dbReference type="GO" id="GO:0005509">
    <property type="term" value="F:calcium ion binding"/>
    <property type="evidence" value="ECO:0007669"/>
    <property type="project" value="InterPro"/>
</dbReference>
<evidence type="ECO:0000256" key="1">
    <source>
        <dbReference type="ARBA" id="ARBA00022837"/>
    </source>
</evidence>
<dbReference type="SUPFAM" id="SSF47473">
    <property type="entry name" value="EF-hand"/>
    <property type="match status" value="1"/>
</dbReference>
<reference evidence="4" key="1">
    <citation type="submission" date="2025-08" db="UniProtKB">
        <authorList>
            <consortium name="RefSeq"/>
        </authorList>
    </citation>
    <scope>IDENTIFICATION</scope>
    <source>
        <tissue evidence="4">Whole sample</tissue>
    </source>
</reference>
<organism evidence="3 4">
    <name type="scientific">Crassostrea virginica</name>
    <name type="common">Eastern oyster</name>
    <dbReference type="NCBI Taxonomy" id="6565"/>
    <lineage>
        <taxon>Eukaryota</taxon>
        <taxon>Metazoa</taxon>
        <taxon>Spiralia</taxon>
        <taxon>Lophotrochozoa</taxon>
        <taxon>Mollusca</taxon>
        <taxon>Bivalvia</taxon>
        <taxon>Autobranchia</taxon>
        <taxon>Pteriomorphia</taxon>
        <taxon>Ostreida</taxon>
        <taxon>Ostreoidea</taxon>
        <taxon>Ostreidae</taxon>
        <taxon>Crassostrea</taxon>
    </lineage>
</organism>
<dbReference type="Pfam" id="PF13405">
    <property type="entry name" value="EF-hand_6"/>
    <property type="match status" value="1"/>
</dbReference>
<dbReference type="RefSeq" id="XP_022305842.1">
    <property type="nucleotide sequence ID" value="XM_022450134.1"/>
</dbReference>
<dbReference type="PROSITE" id="PS50222">
    <property type="entry name" value="EF_HAND_2"/>
    <property type="match status" value="2"/>
</dbReference>
<dbReference type="SMART" id="SM00054">
    <property type="entry name" value="EFh"/>
    <property type="match status" value="2"/>
</dbReference>
<keyword evidence="1" id="KW-0106">Calcium</keyword>
<evidence type="ECO:0000313" key="4">
    <source>
        <dbReference type="RefSeq" id="XP_022305842.1"/>
    </source>
</evidence>
<dbReference type="Pfam" id="PF13202">
    <property type="entry name" value="EF-hand_5"/>
    <property type="match status" value="1"/>
</dbReference>
<feature type="domain" description="EF-hand" evidence="2">
    <location>
        <begin position="3"/>
        <end position="38"/>
    </location>
</feature>
<dbReference type="GeneID" id="111112587"/>
<dbReference type="Gene3D" id="1.10.238.10">
    <property type="entry name" value="EF-hand"/>
    <property type="match status" value="1"/>
</dbReference>
<dbReference type="Proteomes" id="UP000694844">
    <property type="component" value="Chromosome 9"/>
</dbReference>